<name>A0A8I1EP70_PSEPU</name>
<comment type="caution">
    <text evidence="2">The sequence shown here is derived from an EMBL/GenBank/DDBJ whole genome shotgun (WGS) entry which is preliminary data.</text>
</comment>
<evidence type="ECO:0000313" key="2">
    <source>
        <dbReference type="EMBL" id="MBI6888664.1"/>
    </source>
</evidence>
<feature type="compositionally biased region" description="Basic and acidic residues" evidence="1">
    <location>
        <begin position="41"/>
        <end position="89"/>
    </location>
</feature>
<dbReference type="AlphaFoldDB" id="A0A8I1EP70"/>
<evidence type="ECO:0000256" key="1">
    <source>
        <dbReference type="SAM" id="MobiDB-lite"/>
    </source>
</evidence>
<proteinExistence type="predicted"/>
<organism evidence="2 3">
    <name type="scientific">Pseudomonas putida</name>
    <name type="common">Arthrobacter siderocapsulatus</name>
    <dbReference type="NCBI Taxonomy" id="303"/>
    <lineage>
        <taxon>Bacteria</taxon>
        <taxon>Pseudomonadati</taxon>
        <taxon>Pseudomonadota</taxon>
        <taxon>Gammaproteobacteria</taxon>
        <taxon>Pseudomonadales</taxon>
        <taxon>Pseudomonadaceae</taxon>
        <taxon>Pseudomonas</taxon>
    </lineage>
</organism>
<feature type="region of interest" description="Disordered" evidence="1">
    <location>
        <begin position="1"/>
        <end position="28"/>
    </location>
</feature>
<sequence length="89" mass="10198">MGADGFGYFGHDQSNPPEGRKGDYAPPSRMNTYLMWMLTSKKQEARSKKQEARSKKQEARSKKQEARSKKQEARSKKQGARSKERSGLF</sequence>
<accession>A0A8I1EP70</accession>
<dbReference type="EMBL" id="JAEHTE010000094">
    <property type="protein sequence ID" value="MBI6888664.1"/>
    <property type="molecule type" value="Genomic_DNA"/>
</dbReference>
<gene>
    <name evidence="2" type="ORF">JEU22_32650</name>
</gene>
<feature type="region of interest" description="Disordered" evidence="1">
    <location>
        <begin position="40"/>
        <end position="89"/>
    </location>
</feature>
<reference evidence="2" key="1">
    <citation type="submission" date="2020-12" db="EMBL/GenBank/DDBJ databases">
        <title>Enhanced detection system for hospital associated transmission using whole genome sequencing surveillance.</title>
        <authorList>
            <person name="Harrison L.H."/>
            <person name="Van Tyne D."/>
            <person name="Marsh J.W."/>
            <person name="Griffith M.P."/>
            <person name="Snyder D.J."/>
            <person name="Cooper V.S."/>
            <person name="Mustapha M."/>
        </authorList>
    </citation>
    <scope>NUCLEOTIDE SEQUENCE</scope>
    <source>
        <strain evidence="2">PSB00042</strain>
    </source>
</reference>
<dbReference type="Proteomes" id="UP000637061">
    <property type="component" value="Unassembled WGS sequence"/>
</dbReference>
<evidence type="ECO:0000313" key="3">
    <source>
        <dbReference type="Proteomes" id="UP000637061"/>
    </source>
</evidence>
<dbReference type="RefSeq" id="WP_198748409.1">
    <property type="nucleotide sequence ID" value="NZ_JAEHTE010000094.1"/>
</dbReference>
<protein>
    <submittedName>
        <fullName evidence="2">Uncharacterized protein</fullName>
    </submittedName>
</protein>